<feature type="region of interest" description="Disordered" evidence="1">
    <location>
        <begin position="319"/>
        <end position="451"/>
    </location>
</feature>
<feature type="compositionally biased region" description="Low complexity" evidence="1">
    <location>
        <begin position="351"/>
        <end position="364"/>
    </location>
</feature>
<keyword evidence="2" id="KW-0472">Membrane</keyword>
<evidence type="ECO:0000256" key="2">
    <source>
        <dbReference type="SAM" id="Phobius"/>
    </source>
</evidence>
<dbReference type="Proteomes" id="UP000778578">
    <property type="component" value="Unassembled WGS sequence"/>
</dbReference>
<feature type="transmembrane region" description="Helical" evidence="2">
    <location>
        <begin position="16"/>
        <end position="38"/>
    </location>
</feature>
<evidence type="ECO:0008006" key="5">
    <source>
        <dbReference type="Google" id="ProtNLM"/>
    </source>
</evidence>
<reference evidence="3 4" key="1">
    <citation type="submission" date="2021-08" db="EMBL/GenBank/DDBJ databases">
        <title>WGS of actinomycetes from Thailand.</title>
        <authorList>
            <person name="Thawai C."/>
        </authorList>
    </citation>
    <scope>NUCLEOTIDE SEQUENCE [LARGE SCALE GENOMIC DNA]</scope>
    <source>
        <strain evidence="3 4">PLK6-54</strain>
    </source>
</reference>
<evidence type="ECO:0000313" key="4">
    <source>
        <dbReference type="Proteomes" id="UP000778578"/>
    </source>
</evidence>
<evidence type="ECO:0000256" key="1">
    <source>
        <dbReference type="SAM" id="MobiDB-lite"/>
    </source>
</evidence>
<dbReference type="EMBL" id="JAINZZ010000107">
    <property type="protein sequence ID" value="MBY8883093.1"/>
    <property type="molecule type" value="Genomic_DNA"/>
</dbReference>
<proteinExistence type="predicted"/>
<dbReference type="RefSeq" id="WP_222969995.1">
    <property type="nucleotide sequence ID" value="NZ_JAINZZ010000107.1"/>
</dbReference>
<keyword evidence="2" id="KW-0812">Transmembrane</keyword>
<keyword evidence="4" id="KW-1185">Reference proteome</keyword>
<keyword evidence="2" id="KW-1133">Transmembrane helix</keyword>
<feature type="compositionally biased region" description="Low complexity" evidence="1">
    <location>
        <begin position="377"/>
        <end position="401"/>
    </location>
</feature>
<gene>
    <name evidence="3" type="ORF">K7862_36480</name>
</gene>
<sequence length="451" mass="47040">MAQPPAVLAMQWNSGASALAVALVELFFLLLLLLRWAVRRQGGTRRAWRALSRQVRLTWGAFSLPVREFLQFKASVRHLTRLLVDGGPTTLAHDALDGADSVVGRGTRRSFGFAARVTPASRRTAGTVTVHLAGRGIPAPSAPWQAADGPLLWQAVGDDVLRLAADGEPGGNPADAGDLSAVGQDARPRLLVPLGLHDRSLLVLDLLRGPGLVSTYGDRAAGRSLVQAMAAYLDLTGDAEVVVARGVHPRHQGPDLDTLLASVEDRTENRERPLVVVCAAPDAEQSARLVRLAADGLLHAVVAGPVAGHRWEIRVDSRGRTQSPALGVRSESAPLGPAVARTARRRGAGKGAPTRPASAAASRRPAGHDRPAPARPAPSRGASPATPATQAAPLPSRAAAVPAPPAQPSPEPLGAAVRDLFAEPEITGLSAADAREAASSATPHEENRNQS</sequence>
<comment type="caution">
    <text evidence="3">The sequence shown here is derived from an EMBL/GenBank/DDBJ whole genome shotgun (WGS) entry which is preliminary data.</text>
</comment>
<name>A0ABS7QIT6_9ACTN</name>
<feature type="compositionally biased region" description="Pro residues" evidence="1">
    <location>
        <begin position="402"/>
        <end position="411"/>
    </location>
</feature>
<organism evidence="3 4">
    <name type="scientific">Actinacidiphila acidipaludis</name>
    <dbReference type="NCBI Taxonomy" id="2873382"/>
    <lineage>
        <taxon>Bacteria</taxon>
        <taxon>Bacillati</taxon>
        <taxon>Actinomycetota</taxon>
        <taxon>Actinomycetes</taxon>
        <taxon>Kitasatosporales</taxon>
        <taxon>Streptomycetaceae</taxon>
        <taxon>Actinacidiphila</taxon>
    </lineage>
</organism>
<protein>
    <recommendedName>
        <fullName evidence="5">Type VII secretion protein EccE</fullName>
    </recommendedName>
</protein>
<accession>A0ABS7QIT6</accession>
<evidence type="ECO:0000313" key="3">
    <source>
        <dbReference type="EMBL" id="MBY8883093.1"/>
    </source>
</evidence>